<evidence type="ECO:0000313" key="3">
    <source>
        <dbReference type="Proteomes" id="UP001422759"/>
    </source>
</evidence>
<dbReference type="RefSeq" id="WP_344466298.1">
    <property type="nucleotide sequence ID" value="NZ_BAAANT010000020.1"/>
</dbReference>
<dbReference type="SUPFAM" id="SSF109998">
    <property type="entry name" value="Triger factor/SurA peptide-binding domain-like"/>
    <property type="match status" value="1"/>
</dbReference>
<keyword evidence="1" id="KW-0732">Signal</keyword>
<evidence type="ECO:0000256" key="1">
    <source>
        <dbReference type="SAM" id="SignalP"/>
    </source>
</evidence>
<gene>
    <name evidence="2" type="ORF">GCM10009760_36790</name>
</gene>
<organism evidence="2 3">
    <name type="scientific">Kitasatospora kazusensis</name>
    <dbReference type="NCBI Taxonomy" id="407974"/>
    <lineage>
        <taxon>Bacteria</taxon>
        <taxon>Bacillati</taxon>
        <taxon>Actinomycetota</taxon>
        <taxon>Actinomycetes</taxon>
        <taxon>Kitasatosporales</taxon>
        <taxon>Streptomycetaceae</taxon>
        <taxon>Kitasatospora</taxon>
    </lineage>
</organism>
<protein>
    <submittedName>
        <fullName evidence="2">SurA N-terminal domain-containing protein</fullName>
    </submittedName>
</protein>
<name>A0ABP5LGC0_9ACTN</name>
<evidence type="ECO:0000313" key="2">
    <source>
        <dbReference type="EMBL" id="GAA2146736.1"/>
    </source>
</evidence>
<proteinExistence type="predicted"/>
<comment type="caution">
    <text evidence="2">The sequence shown here is derived from an EMBL/GenBank/DDBJ whole genome shotgun (WGS) entry which is preliminary data.</text>
</comment>
<dbReference type="EMBL" id="BAAANT010000020">
    <property type="protein sequence ID" value="GAA2146736.1"/>
    <property type="molecule type" value="Genomic_DNA"/>
</dbReference>
<keyword evidence="3" id="KW-1185">Reference proteome</keyword>
<reference evidence="3" key="1">
    <citation type="journal article" date="2019" name="Int. J. Syst. Evol. Microbiol.">
        <title>The Global Catalogue of Microorganisms (GCM) 10K type strain sequencing project: providing services to taxonomists for standard genome sequencing and annotation.</title>
        <authorList>
            <consortium name="The Broad Institute Genomics Platform"/>
            <consortium name="The Broad Institute Genome Sequencing Center for Infectious Disease"/>
            <person name="Wu L."/>
            <person name="Ma J."/>
        </authorList>
    </citation>
    <scope>NUCLEOTIDE SEQUENCE [LARGE SCALE GENOMIC DNA]</scope>
    <source>
        <strain evidence="3">JCM 14560</strain>
    </source>
</reference>
<feature type="signal peptide" evidence="1">
    <location>
        <begin position="1"/>
        <end position="28"/>
    </location>
</feature>
<sequence length="210" mass="21366">MIRTSSAVRHARTAVGVLIAAAALTACGGTAHPGAAAVVGGHRIPISEVEAKVAELRTAVAAQPGAPAAEPAGLTKRTVAELVLDQVVTQALSDRQLSVSQGDIARTRSADAKLLGGDDALGRALLLKQGVPAGDIDSFYRQQLGIQKIAAAEGKDARTADGDAAVRAALTAAGAELKIQVNPRYGRWDAQQVSLTDAAADWLPQPTAAA</sequence>
<dbReference type="Gene3D" id="1.10.4030.10">
    <property type="entry name" value="Porin chaperone SurA, peptide-binding domain"/>
    <property type="match status" value="1"/>
</dbReference>
<dbReference type="PROSITE" id="PS51257">
    <property type="entry name" value="PROKAR_LIPOPROTEIN"/>
    <property type="match status" value="1"/>
</dbReference>
<dbReference type="Proteomes" id="UP001422759">
    <property type="component" value="Unassembled WGS sequence"/>
</dbReference>
<dbReference type="InterPro" id="IPR027304">
    <property type="entry name" value="Trigger_fact/SurA_dom_sf"/>
</dbReference>
<feature type="chain" id="PRO_5045789922" evidence="1">
    <location>
        <begin position="29"/>
        <end position="210"/>
    </location>
</feature>
<accession>A0ABP5LGC0</accession>
<dbReference type="Pfam" id="PF13624">
    <property type="entry name" value="SurA_N_3"/>
    <property type="match status" value="1"/>
</dbReference>